<feature type="domain" description="Protein kinase" evidence="1">
    <location>
        <begin position="60"/>
        <end position="138"/>
    </location>
</feature>
<accession>A0A183B2P7</accession>
<keyword evidence="3" id="KW-1185">Reference proteome</keyword>
<name>A0A183B2P7_9TREM</name>
<reference evidence="2 3" key="2">
    <citation type="submission" date="2018-11" db="EMBL/GenBank/DDBJ databases">
        <authorList>
            <consortium name="Pathogen Informatics"/>
        </authorList>
    </citation>
    <scope>NUCLEOTIDE SEQUENCE [LARGE SCALE GENOMIC DNA]</scope>
    <source>
        <strain evidence="2 3">Egypt</strain>
    </source>
</reference>
<sequence>MSVSVYCDELSNSVQSIDLHGASALSTRTTDTLTSLEDSEESSIEKAIQAEAGPILPPGYQLSHCLAEGCMGRVFLVVNPETKDCLAAKVVNVLGRSGSSSLLSPEKRAAKLRAELRTEAELQRRLKHHNIATVYGIR</sequence>
<dbReference type="OrthoDB" id="539158at2759"/>
<evidence type="ECO:0000313" key="2">
    <source>
        <dbReference type="EMBL" id="VDP90755.1"/>
    </source>
</evidence>
<evidence type="ECO:0000259" key="1">
    <source>
        <dbReference type="PROSITE" id="PS50011"/>
    </source>
</evidence>
<evidence type="ECO:0000313" key="4">
    <source>
        <dbReference type="WBParaSite" id="ECPE_0001352101-mRNA-1"/>
    </source>
</evidence>
<dbReference type="Proteomes" id="UP000272942">
    <property type="component" value="Unassembled WGS sequence"/>
</dbReference>
<dbReference type="AlphaFoldDB" id="A0A183B2P7"/>
<evidence type="ECO:0000313" key="3">
    <source>
        <dbReference type="Proteomes" id="UP000272942"/>
    </source>
</evidence>
<dbReference type="EMBL" id="UZAN01055185">
    <property type="protein sequence ID" value="VDP90755.1"/>
    <property type="molecule type" value="Genomic_DNA"/>
</dbReference>
<reference evidence="4" key="1">
    <citation type="submission" date="2016-06" db="UniProtKB">
        <authorList>
            <consortium name="WormBaseParasite"/>
        </authorList>
    </citation>
    <scope>IDENTIFICATION</scope>
</reference>
<dbReference type="GO" id="GO:0005524">
    <property type="term" value="F:ATP binding"/>
    <property type="evidence" value="ECO:0007669"/>
    <property type="project" value="InterPro"/>
</dbReference>
<protein>
    <submittedName>
        <fullName evidence="4">Protein kinase domain-containing protein</fullName>
    </submittedName>
</protein>
<dbReference type="WBParaSite" id="ECPE_0001352101-mRNA-1">
    <property type="protein sequence ID" value="ECPE_0001352101-mRNA-1"/>
    <property type="gene ID" value="ECPE_0001352101"/>
</dbReference>
<dbReference type="InterPro" id="IPR011009">
    <property type="entry name" value="Kinase-like_dom_sf"/>
</dbReference>
<dbReference type="SUPFAM" id="SSF56112">
    <property type="entry name" value="Protein kinase-like (PK-like)"/>
    <property type="match status" value="1"/>
</dbReference>
<proteinExistence type="predicted"/>
<dbReference type="Gene3D" id="3.30.200.20">
    <property type="entry name" value="Phosphorylase Kinase, domain 1"/>
    <property type="match status" value="1"/>
</dbReference>
<dbReference type="InterPro" id="IPR000719">
    <property type="entry name" value="Prot_kinase_dom"/>
</dbReference>
<dbReference type="PROSITE" id="PS50011">
    <property type="entry name" value="PROTEIN_KINASE_DOM"/>
    <property type="match status" value="1"/>
</dbReference>
<dbReference type="GO" id="GO:0004672">
    <property type="term" value="F:protein kinase activity"/>
    <property type="evidence" value="ECO:0007669"/>
    <property type="project" value="InterPro"/>
</dbReference>
<gene>
    <name evidence="2" type="ORF">ECPE_LOCUS13483</name>
</gene>
<organism evidence="4">
    <name type="scientific">Echinostoma caproni</name>
    <dbReference type="NCBI Taxonomy" id="27848"/>
    <lineage>
        <taxon>Eukaryota</taxon>
        <taxon>Metazoa</taxon>
        <taxon>Spiralia</taxon>
        <taxon>Lophotrochozoa</taxon>
        <taxon>Platyhelminthes</taxon>
        <taxon>Trematoda</taxon>
        <taxon>Digenea</taxon>
        <taxon>Plagiorchiida</taxon>
        <taxon>Echinostomata</taxon>
        <taxon>Echinostomatoidea</taxon>
        <taxon>Echinostomatidae</taxon>
        <taxon>Echinostoma</taxon>
    </lineage>
</organism>